<reference evidence="3" key="1">
    <citation type="submission" date="2014-07" db="EMBL/GenBank/DDBJ databases">
        <authorList>
            <person name="Martin A.A"/>
            <person name="De Silva N."/>
        </authorList>
    </citation>
    <scope>NUCLEOTIDE SEQUENCE</scope>
</reference>
<dbReference type="WBParaSite" id="SVE_0234800.1">
    <property type="protein sequence ID" value="SVE_0234800.1"/>
    <property type="gene ID" value="SVE_0234800"/>
</dbReference>
<dbReference type="AlphaFoldDB" id="A0A0K0F0N3"/>
<dbReference type="PROSITE" id="PS01186">
    <property type="entry name" value="EGF_2"/>
    <property type="match status" value="1"/>
</dbReference>
<proteinExistence type="predicted"/>
<evidence type="ECO:0000313" key="3">
    <source>
        <dbReference type="Proteomes" id="UP000035680"/>
    </source>
</evidence>
<name>A0A0K0F0N3_STRVS</name>
<dbReference type="InterPro" id="IPR024079">
    <property type="entry name" value="MetalloPept_cat_dom_sf"/>
</dbReference>
<reference evidence="4" key="2">
    <citation type="submission" date="2015-08" db="UniProtKB">
        <authorList>
            <consortium name="WormBaseParasite"/>
        </authorList>
    </citation>
    <scope>IDENTIFICATION</scope>
</reference>
<dbReference type="InterPro" id="IPR000742">
    <property type="entry name" value="EGF"/>
</dbReference>
<keyword evidence="1" id="KW-0245">EGF-like domain</keyword>
<sequence length="391" mass="44721">MERTNILIKIFIALCFYDFLNNHLYGYKSIDYKLNVEYCIRTEKSNGKSKNQISESNIKEGLKMISERSCIVFLKKSSCEEKKKVCKQVCSEKPKKGKGKKSKKPKCTKKCEYVLVKKSSPFIKFSYDKNSDTRDYNFNGSVSLMRTVAFEMKINENCNQNPGCVARMVLMYLELIPTVRRRDRDIFVSVNDTKIKNEYKQLYSVLPDVPLFVNYDFSSIAHYSQHYGEASNGTTFSLKTLQVETDALTGQEYRPAFSDLKWLYFAHCRKDLLYSIKCKNGGYPKSGSSSECECPTGFSGKTCDKPAKTDTGCVGSSVFVYPNSFFGYGFEGKKNCTVIIRSSAKTRIKIKIIKIQCQTKTPCFENDCFQIKYQKDMALTGLCLCGNKRKQ</sequence>
<feature type="domain" description="EGF-like" evidence="2">
    <location>
        <begin position="264"/>
        <end position="304"/>
    </location>
</feature>
<keyword evidence="1" id="KW-1015">Disulfide bond</keyword>
<evidence type="ECO:0000313" key="4">
    <source>
        <dbReference type="WBParaSite" id="SVE_0234800.1"/>
    </source>
</evidence>
<organism evidence="3 4">
    <name type="scientific">Strongyloides venezuelensis</name>
    <name type="common">Threadworm</name>
    <dbReference type="NCBI Taxonomy" id="75913"/>
    <lineage>
        <taxon>Eukaryota</taxon>
        <taxon>Metazoa</taxon>
        <taxon>Ecdysozoa</taxon>
        <taxon>Nematoda</taxon>
        <taxon>Chromadorea</taxon>
        <taxon>Rhabditida</taxon>
        <taxon>Tylenchina</taxon>
        <taxon>Panagrolaimomorpha</taxon>
        <taxon>Strongyloidoidea</taxon>
        <taxon>Strongyloididae</taxon>
        <taxon>Strongyloides</taxon>
    </lineage>
</organism>
<keyword evidence="3" id="KW-1185">Reference proteome</keyword>
<dbReference type="PROSITE" id="PS50026">
    <property type="entry name" value="EGF_3"/>
    <property type="match status" value="1"/>
</dbReference>
<evidence type="ECO:0000256" key="1">
    <source>
        <dbReference type="PROSITE-ProRule" id="PRU00076"/>
    </source>
</evidence>
<dbReference type="PROSITE" id="PS00022">
    <property type="entry name" value="EGF_1"/>
    <property type="match status" value="1"/>
</dbReference>
<dbReference type="Proteomes" id="UP000035680">
    <property type="component" value="Unassembled WGS sequence"/>
</dbReference>
<comment type="caution">
    <text evidence="1">Lacks conserved residue(s) required for the propagation of feature annotation.</text>
</comment>
<dbReference type="GO" id="GO:0006508">
    <property type="term" value="P:proteolysis"/>
    <property type="evidence" value="ECO:0007669"/>
    <property type="project" value="InterPro"/>
</dbReference>
<dbReference type="Gene3D" id="3.40.390.10">
    <property type="entry name" value="Collagenase (Catalytic Domain)"/>
    <property type="match status" value="1"/>
</dbReference>
<accession>A0A0K0F0N3</accession>
<protein>
    <submittedName>
        <fullName evidence="4">EGF-like domain-containing protein</fullName>
    </submittedName>
</protein>
<dbReference type="Pfam" id="PF01400">
    <property type="entry name" value="Astacin"/>
    <property type="match status" value="1"/>
</dbReference>
<dbReference type="GO" id="GO:0004222">
    <property type="term" value="F:metalloendopeptidase activity"/>
    <property type="evidence" value="ECO:0007669"/>
    <property type="project" value="InterPro"/>
</dbReference>
<evidence type="ECO:0000259" key="2">
    <source>
        <dbReference type="PROSITE" id="PS50026"/>
    </source>
</evidence>
<feature type="disulfide bond" evidence="1">
    <location>
        <begin position="294"/>
        <end position="303"/>
    </location>
</feature>
<dbReference type="InterPro" id="IPR001506">
    <property type="entry name" value="Peptidase_M12A"/>
</dbReference>